<comment type="similarity">
    <text evidence="7">Belongs to the binding-protein-dependent transport system permease family.</text>
</comment>
<feature type="domain" description="ABC transmembrane type-1" evidence="8">
    <location>
        <begin position="68"/>
        <end position="282"/>
    </location>
</feature>
<dbReference type="PANTHER" id="PTHR43005">
    <property type="entry name" value="BLR7065 PROTEIN"/>
    <property type="match status" value="1"/>
</dbReference>
<reference evidence="9 10" key="1">
    <citation type="submission" date="2021-01" db="EMBL/GenBank/DDBJ databases">
        <title>Roseomonas sp. nov, a bacterium isolated from an oil production mixture in Yumen Oilfield.</title>
        <authorList>
            <person name="Wu D."/>
        </authorList>
    </citation>
    <scope>NUCLEOTIDE SEQUENCE [LARGE SCALE GENOMIC DNA]</scope>
    <source>
        <strain evidence="9 10">ROY-5-3</strain>
    </source>
</reference>
<comment type="caution">
    <text evidence="9">The sequence shown here is derived from an EMBL/GenBank/DDBJ whole genome shotgun (WGS) entry which is preliminary data.</text>
</comment>
<protein>
    <submittedName>
        <fullName evidence="9">Sugar ABC transporter permease</fullName>
    </submittedName>
</protein>
<accession>A0ABS6H8D1</accession>
<gene>
    <name evidence="9" type="ORF">JJQ90_08510</name>
</gene>
<keyword evidence="10" id="KW-1185">Reference proteome</keyword>
<feature type="transmembrane region" description="Helical" evidence="7">
    <location>
        <begin position="156"/>
        <end position="182"/>
    </location>
</feature>
<evidence type="ECO:0000256" key="1">
    <source>
        <dbReference type="ARBA" id="ARBA00004651"/>
    </source>
</evidence>
<feature type="transmembrane region" description="Helical" evidence="7">
    <location>
        <begin position="261"/>
        <end position="284"/>
    </location>
</feature>
<keyword evidence="6 7" id="KW-0472">Membrane</keyword>
<sequence>MQRARRRGAWLFLAPMLLVLAGIAGWPLGRTIFFSLTDARLDLLGDYGFIGLENYLWLARDPEWWAAVRNTLVFASISVSLETLLGIVIALVLNARMRGRGLLRAAMLIPWAIPTVVSAQMWGWMLHDQYGVINEMFLAVGLIAEPRAWTADYGTALAAIIAVDVWKTTPFMALLVLAALQLLPEELYEAAEIDGLGPVGRFFRITLPLIWPALMVAIIFRTLDALRVFDLMYVLTGNSRATASMSVYARQQLVDFQDVGYGSAAATGLFLVIAIVTALFLTFGRLRLGAEPGR</sequence>
<feature type="transmembrane region" description="Helical" evidence="7">
    <location>
        <begin position="105"/>
        <end position="124"/>
    </location>
</feature>
<evidence type="ECO:0000256" key="2">
    <source>
        <dbReference type="ARBA" id="ARBA00022448"/>
    </source>
</evidence>
<dbReference type="PROSITE" id="PS50928">
    <property type="entry name" value="ABC_TM1"/>
    <property type="match status" value="1"/>
</dbReference>
<evidence type="ECO:0000256" key="3">
    <source>
        <dbReference type="ARBA" id="ARBA00022475"/>
    </source>
</evidence>
<dbReference type="CDD" id="cd06261">
    <property type="entry name" value="TM_PBP2"/>
    <property type="match status" value="1"/>
</dbReference>
<dbReference type="Proteomes" id="UP000689967">
    <property type="component" value="Unassembled WGS sequence"/>
</dbReference>
<dbReference type="InterPro" id="IPR000515">
    <property type="entry name" value="MetI-like"/>
</dbReference>
<organism evidence="9 10">
    <name type="scientific">Falsiroseomonas oleicola</name>
    <dbReference type="NCBI Taxonomy" id="2801474"/>
    <lineage>
        <taxon>Bacteria</taxon>
        <taxon>Pseudomonadati</taxon>
        <taxon>Pseudomonadota</taxon>
        <taxon>Alphaproteobacteria</taxon>
        <taxon>Acetobacterales</taxon>
        <taxon>Roseomonadaceae</taxon>
        <taxon>Falsiroseomonas</taxon>
    </lineage>
</organism>
<evidence type="ECO:0000259" key="8">
    <source>
        <dbReference type="PROSITE" id="PS50928"/>
    </source>
</evidence>
<evidence type="ECO:0000256" key="4">
    <source>
        <dbReference type="ARBA" id="ARBA00022692"/>
    </source>
</evidence>
<dbReference type="Pfam" id="PF00528">
    <property type="entry name" value="BPD_transp_1"/>
    <property type="match status" value="1"/>
</dbReference>
<keyword evidence="5 7" id="KW-1133">Transmembrane helix</keyword>
<keyword evidence="3" id="KW-1003">Cell membrane</keyword>
<evidence type="ECO:0000313" key="10">
    <source>
        <dbReference type="Proteomes" id="UP000689967"/>
    </source>
</evidence>
<name>A0ABS6H8D1_9PROT</name>
<keyword evidence="4 7" id="KW-0812">Transmembrane</keyword>
<evidence type="ECO:0000313" key="9">
    <source>
        <dbReference type="EMBL" id="MBU8543746.1"/>
    </source>
</evidence>
<dbReference type="EMBL" id="JAERQM010000002">
    <property type="protein sequence ID" value="MBU8543746.1"/>
    <property type="molecule type" value="Genomic_DNA"/>
</dbReference>
<evidence type="ECO:0000256" key="6">
    <source>
        <dbReference type="ARBA" id="ARBA00023136"/>
    </source>
</evidence>
<keyword evidence="2 7" id="KW-0813">Transport</keyword>
<dbReference type="PANTHER" id="PTHR43005:SF2">
    <property type="entry name" value="INTEGRAL MEMBRANE SUGAR TRANSPORT PROTEIN"/>
    <property type="match status" value="1"/>
</dbReference>
<comment type="subcellular location">
    <subcellularLocation>
        <location evidence="1 7">Cell membrane</location>
        <topology evidence="1 7">Multi-pass membrane protein</topology>
    </subcellularLocation>
</comment>
<feature type="transmembrane region" description="Helical" evidence="7">
    <location>
        <begin position="202"/>
        <end position="220"/>
    </location>
</feature>
<proteinExistence type="inferred from homology"/>
<evidence type="ECO:0000256" key="7">
    <source>
        <dbReference type="RuleBase" id="RU363032"/>
    </source>
</evidence>
<evidence type="ECO:0000256" key="5">
    <source>
        <dbReference type="ARBA" id="ARBA00022989"/>
    </source>
</evidence>
<feature type="transmembrane region" description="Helical" evidence="7">
    <location>
        <begin position="72"/>
        <end position="93"/>
    </location>
</feature>